<dbReference type="EMBL" id="GGEC01077334">
    <property type="protein sequence ID" value="MBX57818.1"/>
    <property type="molecule type" value="Transcribed_RNA"/>
</dbReference>
<proteinExistence type="predicted"/>
<name>A0A2P2PSU6_RHIMU</name>
<reference evidence="1" key="1">
    <citation type="submission" date="2018-02" db="EMBL/GenBank/DDBJ databases">
        <title>Rhizophora mucronata_Transcriptome.</title>
        <authorList>
            <person name="Meera S.P."/>
            <person name="Sreeshan A."/>
            <person name="Augustine A."/>
        </authorList>
    </citation>
    <scope>NUCLEOTIDE SEQUENCE</scope>
    <source>
        <tissue evidence="1">Leaf</tissue>
    </source>
</reference>
<dbReference type="AlphaFoldDB" id="A0A2P2PSU6"/>
<accession>A0A2P2PSU6</accession>
<organism evidence="1">
    <name type="scientific">Rhizophora mucronata</name>
    <name type="common">Asiatic mangrove</name>
    <dbReference type="NCBI Taxonomy" id="61149"/>
    <lineage>
        <taxon>Eukaryota</taxon>
        <taxon>Viridiplantae</taxon>
        <taxon>Streptophyta</taxon>
        <taxon>Embryophyta</taxon>
        <taxon>Tracheophyta</taxon>
        <taxon>Spermatophyta</taxon>
        <taxon>Magnoliopsida</taxon>
        <taxon>eudicotyledons</taxon>
        <taxon>Gunneridae</taxon>
        <taxon>Pentapetalae</taxon>
        <taxon>rosids</taxon>
        <taxon>fabids</taxon>
        <taxon>Malpighiales</taxon>
        <taxon>Rhizophoraceae</taxon>
        <taxon>Rhizophora</taxon>
    </lineage>
</organism>
<evidence type="ECO:0000313" key="1">
    <source>
        <dbReference type="EMBL" id="MBX57818.1"/>
    </source>
</evidence>
<sequence length="45" mass="5381">MNHRNSRQLITWQHFPWAYHFICSINTCSLAQKQICGLKSNDFNQ</sequence>
<protein>
    <submittedName>
        <fullName evidence="1">Uncharacterized protein</fullName>
    </submittedName>
</protein>